<proteinExistence type="predicted"/>
<dbReference type="RefSeq" id="WP_130485570.1">
    <property type="nucleotide sequence ID" value="NZ_SGWW01000003.1"/>
</dbReference>
<feature type="transmembrane region" description="Helical" evidence="2">
    <location>
        <begin position="264"/>
        <end position="292"/>
    </location>
</feature>
<keyword evidence="2" id="KW-1133">Transmembrane helix</keyword>
<dbReference type="EMBL" id="SGWW01000003">
    <property type="protein sequence ID" value="RZS56311.1"/>
    <property type="molecule type" value="Genomic_DNA"/>
</dbReference>
<feature type="transmembrane region" description="Helical" evidence="2">
    <location>
        <begin position="195"/>
        <end position="214"/>
    </location>
</feature>
<feature type="transmembrane region" description="Helical" evidence="2">
    <location>
        <begin position="94"/>
        <end position="117"/>
    </location>
</feature>
<comment type="caution">
    <text evidence="3">The sequence shown here is derived from an EMBL/GenBank/DDBJ whole genome shotgun (WGS) entry which is preliminary data.</text>
</comment>
<sequence length="322" mass="32899">MAAVDRSSLSPLVWLGIGAGGALVGLLPWLITGARLPLQNLGEAGTLDMPIALLPLNQYFLGTIVALIVVGSAASGLAARILAERRPPGGTRALVGGTLGVQLIAIIQSVVVTVGVLEQSVRASLYLALLVAVCAVAFVVGLLVLLLVAQAPVPGAAIALSMTAVVSGSWLGIALRELFLSDPSGLSPLADGLLMALRWMPAVLVGAVIAWCGFRTVGRVVAVVVSVAALWIGPAFFTGVGNAAGSRILARNPLEMLDYGVGVFWMALGLVEVALPPLAVALAIGVIGGVALDVARRRRAETPSKPVAEPVAERTTDSPRTQ</sequence>
<protein>
    <submittedName>
        <fullName evidence="3">Uncharacterized protein</fullName>
    </submittedName>
</protein>
<reference evidence="3 4" key="1">
    <citation type="journal article" date="2015" name="Stand. Genomic Sci.">
        <title>Genomic Encyclopedia of Bacterial and Archaeal Type Strains, Phase III: the genomes of soil and plant-associated and newly described type strains.</title>
        <authorList>
            <person name="Whitman W.B."/>
            <person name="Woyke T."/>
            <person name="Klenk H.P."/>
            <person name="Zhou Y."/>
            <person name="Lilburn T.G."/>
            <person name="Beck B.J."/>
            <person name="De Vos P."/>
            <person name="Vandamme P."/>
            <person name="Eisen J.A."/>
            <person name="Garrity G."/>
            <person name="Hugenholtz P."/>
            <person name="Kyrpides N.C."/>
        </authorList>
    </citation>
    <scope>NUCLEOTIDE SEQUENCE [LARGE SCALE GENOMIC DNA]</scope>
    <source>
        <strain evidence="3 4">CV2</strain>
    </source>
</reference>
<keyword evidence="4" id="KW-1185">Reference proteome</keyword>
<organism evidence="3 4">
    <name type="scientific">Microcella putealis</name>
    <dbReference type="NCBI Taxonomy" id="337005"/>
    <lineage>
        <taxon>Bacteria</taxon>
        <taxon>Bacillati</taxon>
        <taxon>Actinomycetota</taxon>
        <taxon>Actinomycetes</taxon>
        <taxon>Micrococcales</taxon>
        <taxon>Microbacteriaceae</taxon>
        <taxon>Microcella</taxon>
    </lineage>
</organism>
<gene>
    <name evidence="3" type="ORF">EV141_1769</name>
</gene>
<name>A0A4Q7LPM2_9MICO</name>
<feature type="region of interest" description="Disordered" evidence="1">
    <location>
        <begin position="301"/>
        <end position="322"/>
    </location>
</feature>
<keyword evidence="2" id="KW-0812">Transmembrane</keyword>
<dbReference type="Proteomes" id="UP000293519">
    <property type="component" value="Unassembled WGS sequence"/>
</dbReference>
<accession>A0A4Q7LPM2</accession>
<feature type="transmembrane region" description="Helical" evidence="2">
    <location>
        <begin position="59"/>
        <end position="82"/>
    </location>
</feature>
<dbReference type="OrthoDB" id="5019680at2"/>
<dbReference type="AlphaFoldDB" id="A0A4Q7LPM2"/>
<feature type="transmembrane region" description="Helical" evidence="2">
    <location>
        <begin position="156"/>
        <end position="175"/>
    </location>
</feature>
<evidence type="ECO:0000256" key="1">
    <source>
        <dbReference type="SAM" id="MobiDB-lite"/>
    </source>
</evidence>
<feature type="transmembrane region" description="Helical" evidence="2">
    <location>
        <begin position="12"/>
        <end position="31"/>
    </location>
</feature>
<feature type="compositionally biased region" description="Basic and acidic residues" evidence="1">
    <location>
        <begin position="311"/>
        <end position="322"/>
    </location>
</feature>
<evidence type="ECO:0000256" key="2">
    <source>
        <dbReference type="SAM" id="Phobius"/>
    </source>
</evidence>
<evidence type="ECO:0000313" key="4">
    <source>
        <dbReference type="Proteomes" id="UP000293519"/>
    </source>
</evidence>
<keyword evidence="2" id="KW-0472">Membrane</keyword>
<evidence type="ECO:0000313" key="3">
    <source>
        <dbReference type="EMBL" id="RZS56311.1"/>
    </source>
</evidence>
<feature type="transmembrane region" description="Helical" evidence="2">
    <location>
        <begin position="123"/>
        <end position="149"/>
    </location>
</feature>
<feature type="transmembrane region" description="Helical" evidence="2">
    <location>
        <begin position="221"/>
        <end position="244"/>
    </location>
</feature>